<comment type="caution">
    <text evidence="2">The sequence shown here is derived from an EMBL/GenBank/DDBJ whole genome shotgun (WGS) entry which is preliminary data.</text>
</comment>
<dbReference type="AlphaFoldDB" id="A0A090SYY6"/>
<keyword evidence="1" id="KW-0472">Membrane</keyword>
<proteinExistence type="predicted"/>
<protein>
    <submittedName>
        <fullName evidence="2">Uncharacterized protein</fullName>
    </submittedName>
</protein>
<reference evidence="2 3" key="1">
    <citation type="submission" date="2014-09" db="EMBL/GenBank/DDBJ databases">
        <title>Vibrio maritimus JCM 19240. (C210) whole genome shotgun sequence.</title>
        <authorList>
            <person name="Sawabe T."/>
            <person name="Meirelles P."/>
            <person name="Nakanishi M."/>
            <person name="Sayaka M."/>
            <person name="Hattori M."/>
            <person name="Ohkuma M."/>
        </authorList>
    </citation>
    <scope>NUCLEOTIDE SEQUENCE [LARGE SCALE GENOMIC DNA]</scope>
    <source>
        <strain evidence="2 3">JCM 19240</strain>
    </source>
</reference>
<feature type="transmembrane region" description="Helical" evidence="1">
    <location>
        <begin position="20"/>
        <end position="39"/>
    </location>
</feature>
<feature type="transmembrane region" description="Helical" evidence="1">
    <location>
        <begin position="59"/>
        <end position="77"/>
    </location>
</feature>
<gene>
    <name evidence="2" type="ORF">JCM19240_5589</name>
</gene>
<evidence type="ECO:0000313" key="3">
    <source>
        <dbReference type="Proteomes" id="UP000029224"/>
    </source>
</evidence>
<dbReference type="OrthoDB" id="5891264at2"/>
<evidence type="ECO:0000313" key="2">
    <source>
        <dbReference type="EMBL" id="GAL32158.1"/>
    </source>
</evidence>
<dbReference type="EMBL" id="BBMT01000001">
    <property type="protein sequence ID" value="GAL32158.1"/>
    <property type="molecule type" value="Genomic_DNA"/>
</dbReference>
<keyword evidence="3" id="KW-1185">Reference proteome</keyword>
<reference evidence="2 3" key="2">
    <citation type="submission" date="2014-09" db="EMBL/GenBank/DDBJ databases">
        <authorList>
            <consortium name="NBRP consortium"/>
            <person name="Sawabe T."/>
            <person name="Meirelles P."/>
            <person name="Nakanishi M."/>
            <person name="Sayaka M."/>
            <person name="Hattori M."/>
            <person name="Ohkuma M."/>
        </authorList>
    </citation>
    <scope>NUCLEOTIDE SEQUENCE [LARGE SCALE GENOMIC DNA]</scope>
    <source>
        <strain evidence="2 3">JCM 19240</strain>
    </source>
</reference>
<evidence type="ECO:0000256" key="1">
    <source>
        <dbReference type="SAM" id="Phobius"/>
    </source>
</evidence>
<keyword evidence="1" id="KW-1133">Transmembrane helix</keyword>
<sequence length="93" mass="10771">MNDKVFQIWHKKREQGFFNWISKSTVAAVLFYMIFSIVFQYSAVSDAGILVFLQNQAKNFGLFAGLMLVANCALWMYRESSYKKELSRRNGGL</sequence>
<organism evidence="2 3">
    <name type="scientific">Vibrio maritimus</name>
    <dbReference type="NCBI Taxonomy" id="990268"/>
    <lineage>
        <taxon>Bacteria</taxon>
        <taxon>Pseudomonadati</taxon>
        <taxon>Pseudomonadota</taxon>
        <taxon>Gammaproteobacteria</taxon>
        <taxon>Vibrionales</taxon>
        <taxon>Vibrionaceae</taxon>
        <taxon>Vibrio</taxon>
    </lineage>
</organism>
<dbReference type="Proteomes" id="UP000029224">
    <property type="component" value="Unassembled WGS sequence"/>
</dbReference>
<accession>A0A090SYY6</accession>
<keyword evidence="1" id="KW-0812">Transmembrane</keyword>
<name>A0A090SYY6_9VIBR</name>